<dbReference type="OrthoDB" id="9775035at2"/>
<dbReference type="InterPro" id="IPR050297">
    <property type="entry name" value="LipidA_mod_glycosyltrf_83"/>
</dbReference>
<evidence type="ECO:0000256" key="6">
    <source>
        <dbReference type="ARBA" id="ARBA00022989"/>
    </source>
</evidence>
<dbReference type="STRING" id="1656094.BFC18_02815"/>
<organism evidence="10 11">
    <name type="scientific">Alteromonas confluentis</name>
    <dbReference type="NCBI Taxonomy" id="1656094"/>
    <lineage>
        <taxon>Bacteria</taxon>
        <taxon>Pseudomonadati</taxon>
        <taxon>Pseudomonadota</taxon>
        <taxon>Gammaproteobacteria</taxon>
        <taxon>Alteromonadales</taxon>
        <taxon>Alteromonadaceae</taxon>
        <taxon>Alteromonas/Salinimonas group</taxon>
        <taxon>Alteromonas</taxon>
    </lineage>
</organism>
<dbReference type="EMBL" id="MDHN01000004">
    <property type="protein sequence ID" value="OFC72505.1"/>
    <property type="molecule type" value="Genomic_DNA"/>
</dbReference>
<feature type="domain" description="Glycosyltransferase RgtA/B/C/D-like" evidence="9">
    <location>
        <begin position="74"/>
        <end position="238"/>
    </location>
</feature>
<feature type="transmembrane region" description="Helical" evidence="8">
    <location>
        <begin position="407"/>
        <end position="425"/>
    </location>
</feature>
<feature type="transmembrane region" description="Helical" evidence="8">
    <location>
        <begin position="119"/>
        <end position="140"/>
    </location>
</feature>
<dbReference type="GO" id="GO:0016763">
    <property type="term" value="F:pentosyltransferase activity"/>
    <property type="evidence" value="ECO:0007669"/>
    <property type="project" value="TreeGrafter"/>
</dbReference>
<dbReference type="RefSeq" id="WP_070123419.1">
    <property type="nucleotide sequence ID" value="NZ_MDHN01000004.1"/>
</dbReference>
<feature type="transmembrane region" description="Helical" evidence="8">
    <location>
        <begin position="147"/>
        <end position="168"/>
    </location>
</feature>
<feature type="transmembrane region" description="Helical" evidence="8">
    <location>
        <begin position="20"/>
        <end position="38"/>
    </location>
</feature>
<evidence type="ECO:0000256" key="7">
    <source>
        <dbReference type="ARBA" id="ARBA00023136"/>
    </source>
</evidence>
<evidence type="ECO:0000313" key="10">
    <source>
        <dbReference type="EMBL" id="OFC72505.1"/>
    </source>
</evidence>
<evidence type="ECO:0000313" key="11">
    <source>
        <dbReference type="Proteomes" id="UP000175691"/>
    </source>
</evidence>
<accession>A0A1E7ZG53</accession>
<feature type="transmembrane region" description="Helical" evidence="8">
    <location>
        <begin position="339"/>
        <end position="358"/>
    </location>
</feature>
<keyword evidence="7 8" id="KW-0472">Membrane</keyword>
<keyword evidence="11" id="KW-1185">Reference proteome</keyword>
<evidence type="ECO:0000259" key="9">
    <source>
        <dbReference type="Pfam" id="PF13231"/>
    </source>
</evidence>
<feature type="transmembrane region" description="Helical" evidence="8">
    <location>
        <begin position="315"/>
        <end position="333"/>
    </location>
</feature>
<feature type="transmembrane region" description="Helical" evidence="8">
    <location>
        <begin position="174"/>
        <end position="204"/>
    </location>
</feature>
<feature type="transmembrane region" description="Helical" evidence="8">
    <location>
        <begin position="224"/>
        <end position="244"/>
    </location>
</feature>
<keyword evidence="4 10" id="KW-0808">Transferase</keyword>
<sequence length="578" mass="65772">MIKSQQYNWYARLTNNNQNSVFLFFLFAAAVIFFGMGLRSPWPADEPRFAQIAKEMVESGQWLFPMRGNEYYPDKPPVFMWSIAVFYALTGSLKIAFLLPSALASMLSLFSVYDIGKRLWSKQTGLIAAALLLTTFQFVLQAKSAQIDALVTCWITLGCYGLLRFLLVDHLWRWYYFGCFFMGIGVITKGVGFLPIFMLIPYVLYRGFFVRPAFSLSIMSIAKWLAGPLVMLLAISLWLIPMLMAVEHSNDPLLAQYRDNILFRQTVTRYANSWHHIKPFWYYITSVIPAFWLPLSVAIPWLVPHWFRHIKQGDARVIIPLGWIILLLLFFSLSPGKRGVYVLPAVPMLALISAPYIYNLISSKGLKWCLWGIALALSVALLLVGIGGLAGLTAAVKLEEKFDIAPWYFFIFTGFLGTAICALNIRRNQWQAWPAFIFMLWAGYSSWGATLLEEVKTPKHIYANIQAQHGDNIEVGLVDFAEQFILFSPYPVTHFGFHTPNDAQISQAYRWIGQDSNRFILTSAEHVSPECFNVDTVEHMGFAHRTDWVFISADDRLPGCPLSDATVPEYHYQPGSKS</sequence>
<dbReference type="InterPro" id="IPR038731">
    <property type="entry name" value="RgtA/B/C-like"/>
</dbReference>
<dbReference type="Pfam" id="PF13231">
    <property type="entry name" value="PMT_2"/>
    <property type="match status" value="1"/>
</dbReference>
<keyword evidence="5 8" id="KW-0812">Transmembrane</keyword>
<feature type="transmembrane region" description="Helical" evidence="8">
    <location>
        <begin position="432"/>
        <end position="452"/>
    </location>
</feature>
<keyword evidence="3" id="KW-0328">Glycosyltransferase</keyword>
<feature type="transmembrane region" description="Helical" evidence="8">
    <location>
        <begin position="280"/>
        <end position="303"/>
    </location>
</feature>
<dbReference type="GO" id="GO:0005886">
    <property type="term" value="C:plasma membrane"/>
    <property type="evidence" value="ECO:0007669"/>
    <property type="project" value="UniProtKB-SubCell"/>
</dbReference>
<evidence type="ECO:0000256" key="4">
    <source>
        <dbReference type="ARBA" id="ARBA00022679"/>
    </source>
</evidence>
<dbReference type="PANTHER" id="PTHR33908">
    <property type="entry name" value="MANNOSYLTRANSFERASE YKCB-RELATED"/>
    <property type="match status" value="1"/>
</dbReference>
<comment type="subcellular location">
    <subcellularLocation>
        <location evidence="1">Cell membrane</location>
        <topology evidence="1">Multi-pass membrane protein</topology>
    </subcellularLocation>
</comment>
<gene>
    <name evidence="10" type="ORF">BFC18_02815</name>
</gene>
<dbReference type="AlphaFoldDB" id="A0A1E7ZG53"/>
<feature type="transmembrane region" description="Helical" evidence="8">
    <location>
        <begin position="78"/>
        <end position="99"/>
    </location>
</feature>
<evidence type="ECO:0000256" key="3">
    <source>
        <dbReference type="ARBA" id="ARBA00022676"/>
    </source>
</evidence>
<evidence type="ECO:0000256" key="8">
    <source>
        <dbReference type="SAM" id="Phobius"/>
    </source>
</evidence>
<evidence type="ECO:0000256" key="5">
    <source>
        <dbReference type="ARBA" id="ARBA00022692"/>
    </source>
</evidence>
<evidence type="ECO:0000256" key="1">
    <source>
        <dbReference type="ARBA" id="ARBA00004651"/>
    </source>
</evidence>
<dbReference type="GO" id="GO:0010041">
    <property type="term" value="P:response to iron(III) ion"/>
    <property type="evidence" value="ECO:0007669"/>
    <property type="project" value="TreeGrafter"/>
</dbReference>
<feature type="transmembrane region" description="Helical" evidence="8">
    <location>
        <begin position="370"/>
        <end position="395"/>
    </location>
</feature>
<dbReference type="PANTHER" id="PTHR33908:SF3">
    <property type="entry name" value="UNDECAPRENYL PHOSPHATE-ALPHA-4-AMINO-4-DEOXY-L-ARABINOSE ARABINOSYL TRANSFERASE"/>
    <property type="match status" value="1"/>
</dbReference>
<protein>
    <submittedName>
        <fullName evidence="10">Glycosyl transferase</fullName>
    </submittedName>
</protein>
<dbReference type="GO" id="GO:0009103">
    <property type="term" value="P:lipopolysaccharide biosynthetic process"/>
    <property type="evidence" value="ECO:0007669"/>
    <property type="project" value="TreeGrafter"/>
</dbReference>
<name>A0A1E7ZG53_9ALTE</name>
<evidence type="ECO:0000256" key="2">
    <source>
        <dbReference type="ARBA" id="ARBA00022475"/>
    </source>
</evidence>
<reference evidence="10 11" key="1">
    <citation type="submission" date="2016-08" db="EMBL/GenBank/DDBJ databases">
        <authorList>
            <person name="Seilhamer J.J."/>
        </authorList>
    </citation>
    <scope>NUCLEOTIDE SEQUENCE [LARGE SCALE GENOMIC DNA]</scope>
    <source>
        <strain evidence="10 11">KCTC 42603</strain>
    </source>
</reference>
<proteinExistence type="predicted"/>
<keyword evidence="6 8" id="KW-1133">Transmembrane helix</keyword>
<dbReference type="Proteomes" id="UP000175691">
    <property type="component" value="Unassembled WGS sequence"/>
</dbReference>
<comment type="caution">
    <text evidence="10">The sequence shown here is derived from an EMBL/GenBank/DDBJ whole genome shotgun (WGS) entry which is preliminary data.</text>
</comment>
<keyword evidence="2" id="KW-1003">Cell membrane</keyword>